<protein>
    <submittedName>
        <fullName evidence="1">ORF897</fullName>
    </submittedName>
</protein>
<sequence>MMSNFSLMSKVRESFRYCLHPFLDARYNALNTPPEMLCVFAPFLGGPDPTTSNITNYNYPLHIRK</sequence>
<reference evidence="1" key="1">
    <citation type="journal article" date="2018" name="Aquaculture">
        <title>Complete genome sequence of a white spot syndrome virus associated with a disease incursion in Australia.</title>
        <authorList>
            <person name="Oakey J."/>
            <person name="Smith C.S."/>
        </authorList>
    </citation>
    <scope>NUCLEOTIDE SEQUENCE [LARGE SCALE GENOMIC DNA]</scope>
    <source>
        <strain evidence="1">WSSV-AU</strain>
    </source>
</reference>
<name>A0A2D3I6S9_9VIRU</name>
<proteinExistence type="predicted"/>
<dbReference type="EMBL" id="MF768985">
    <property type="protein sequence ID" value="ATU84093.1"/>
    <property type="molecule type" value="Genomic_DNA"/>
</dbReference>
<accession>A0A2D3I6S9</accession>
<dbReference type="Proteomes" id="UP000267516">
    <property type="component" value="Segment"/>
</dbReference>
<evidence type="ECO:0000313" key="1">
    <source>
        <dbReference type="EMBL" id="ATU84093.1"/>
    </source>
</evidence>
<organism evidence="1">
    <name type="scientific">White spot syndrome virus</name>
    <dbReference type="NCBI Taxonomy" id="342409"/>
    <lineage>
        <taxon>Viruses</taxon>
        <taxon>Viruses incertae sedis</taxon>
        <taxon>Naldaviricetes</taxon>
        <taxon>Nimaviridae</taxon>
        <taxon>Whispovirus</taxon>
    </lineage>
</organism>